<dbReference type="EMBL" id="JBHRSW010000018">
    <property type="protein sequence ID" value="MFC3122327.1"/>
    <property type="molecule type" value="Genomic_DNA"/>
</dbReference>
<keyword evidence="3" id="KW-1185">Reference proteome</keyword>
<keyword evidence="1" id="KW-0812">Transmembrane</keyword>
<dbReference type="Proteomes" id="UP001595478">
    <property type="component" value="Unassembled WGS sequence"/>
</dbReference>
<sequence length="114" mass="12652">MLEFFLKQAVFDGEVMLDLVRNITIKQRLIAAFAVIILMTLVMSSIQFFSVAKLGDIVDKMHRHPLTVTRASALAYANVLKAGLFVREAVNTTSSAASRSRAVRDLNNTQALIR</sequence>
<name>A0ABV7FPS4_9ALTE</name>
<feature type="transmembrane region" description="Helical" evidence="1">
    <location>
        <begin position="29"/>
        <end position="52"/>
    </location>
</feature>
<evidence type="ECO:0000313" key="3">
    <source>
        <dbReference type="Proteomes" id="UP001595478"/>
    </source>
</evidence>
<evidence type="ECO:0008006" key="4">
    <source>
        <dbReference type="Google" id="ProtNLM"/>
    </source>
</evidence>
<reference evidence="3" key="1">
    <citation type="journal article" date="2019" name="Int. J. Syst. Evol. Microbiol.">
        <title>The Global Catalogue of Microorganisms (GCM) 10K type strain sequencing project: providing services to taxonomists for standard genome sequencing and annotation.</title>
        <authorList>
            <consortium name="The Broad Institute Genomics Platform"/>
            <consortium name="The Broad Institute Genome Sequencing Center for Infectious Disease"/>
            <person name="Wu L."/>
            <person name="Ma J."/>
        </authorList>
    </citation>
    <scope>NUCLEOTIDE SEQUENCE [LARGE SCALE GENOMIC DNA]</scope>
    <source>
        <strain evidence="3">KCTC 52473</strain>
    </source>
</reference>
<keyword evidence="1" id="KW-0472">Membrane</keyword>
<evidence type="ECO:0000313" key="2">
    <source>
        <dbReference type="EMBL" id="MFC3122327.1"/>
    </source>
</evidence>
<keyword evidence="1" id="KW-1133">Transmembrane helix</keyword>
<comment type="caution">
    <text evidence="2">The sequence shown here is derived from an EMBL/GenBank/DDBJ whole genome shotgun (WGS) entry which is preliminary data.</text>
</comment>
<protein>
    <recommendedName>
        <fullName evidence="4">Methyl-accepting chemotaxis protein</fullName>
    </recommendedName>
</protein>
<dbReference type="RefSeq" id="WP_376920455.1">
    <property type="nucleotide sequence ID" value="NZ_JBHRSW010000018.1"/>
</dbReference>
<accession>A0ABV7FPS4</accession>
<organism evidence="2 3">
    <name type="scientific">Agaribacter flavus</name>
    <dbReference type="NCBI Taxonomy" id="1902781"/>
    <lineage>
        <taxon>Bacteria</taxon>
        <taxon>Pseudomonadati</taxon>
        <taxon>Pseudomonadota</taxon>
        <taxon>Gammaproteobacteria</taxon>
        <taxon>Alteromonadales</taxon>
        <taxon>Alteromonadaceae</taxon>
        <taxon>Agaribacter</taxon>
    </lineage>
</organism>
<gene>
    <name evidence="2" type="ORF">ACFOHL_11910</name>
</gene>
<evidence type="ECO:0000256" key="1">
    <source>
        <dbReference type="SAM" id="Phobius"/>
    </source>
</evidence>
<proteinExistence type="predicted"/>